<dbReference type="GO" id="GO:0016740">
    <property type="term" value="F:transferase activity"/>
    <property type="evidence" value="ECO:0007669"/>
    <property type="project" value="UniProtKB-KW"/>
</dbReference>
<dbReference type="EMBL" id="JABFAF010000013">
    <property type="protein sequence ID" value="MBA0874842.1"/>
    <property type="molecule type" value="Genomic_DNA"/>
</dbReference>
<evidence type="ECO:0000256" key="1">
    <source>
        <dbReference type="ARBA" id="ARBA00009861"/>
    </source>
</evidence>
<keyword evidence="2" id="KW-0808">Transferase</keyword>
<dbReference type="Pfam" id="PF02458">
    <property type="entry name" value="Transferase"/>
    <property type="match status" value="1"/>
</dbReference>
<dbReference type="InterPro" id="IPR050898">
    <property type="entry name" value="Plant_acyltransferase"/>
</dbReference>
<evidence type="ECO:0000256" key="2">
    <source>
        <dbReference type="ARBA" id="ARBA00022679"/>
    </source>
</evidence>
<gene>
    <name evidence="3" type="ORF">Goshw_022901</name>
</gene>
<sequence>MEGKDIAEVIKEALAQTLVFYYSFAGRLKEGAHGKLIVDNGEGVMFIKADADVTLQPPFPCFEELLFDVPGSQAMPNCPLLLVQVTQLKCGGFIFALRFNHVMCDGTGLQQFMSAIGEMARGVVTPSIPPVWERHLLNARDPPRVTFTHHEYDRVEATVIMDNMVKCSFFFGTVEVSLLRSLLPLHTFAIAPNLFAIRGKSLHVPAVIGSNGISDLMHMGFENVDFGRWGKAVFGGRAKATGLVSFFIPTKNKEGQVGTLVPICLPASAMERFSNELDNMLKHQHIEGKKSKSILISSAM</sequence>
<dbReference type="OrthoDB" id="1483986at2759"/>
<keyword evidence="4" id="KW-1185">Reference proteome</keyword>
<organism evidence="3 4">
    <name type="scientific">Gossypium schwendimanii</name>
    <name type="common">Cotton</name>
    <dbReference type="NCBI Taxonomy" id="34291"/>
    <lineage>
        <taxon>Eukaryota</taxon>
        <taxon>Viridiplantae</taxon>
        <taxon>Streptophyta</taxon>
        <taxon>Embryophyta</taxon>
        <taxon>Tracheophyta</taxon>
        <taxon>Spermatophyta</taxon>
        <taxon>Magnoliopsida</taxon>
        <taxon>eudicotyledons</taxon>
        <taxon>Gunneridae</taxon>
        <taxon>Pentapetalae</taxon>
        <taxon>rosids</taxon>
        <taxon>malvids</taxon>
        <taxon>Malvales</taxon>
        <taxon>Malvaceae</taxon>
        <taxon>Malvoideae</taxon>
        <taxon>Gossypium</taxon>
    </lineage>
</organism>
<dbReference type="Gene3D" id="3.30.559.10">
    <property type="entry name" value="Chloramphenicol acetyltransferase-like domain"/>
    <property type="match status" value="2"/>
</dbReference>
<evidence type="ECO:0000313" key="3">
    <source>
        <dbReference type="EMBL" id="MBA0874842.1"/>
    </source>
</evidence>
<dbReference type="PANTHER" id="PTHR31147">
    <property type="entry name" value="ACYL TRANSFERASE 4"/>
    <property type="match status" value="1"/>
</dbReference>
<protein>
    <submittedName>
        <fullName evidence="3">Uncharacterized protein</fullName>
    </submittedName>
</protein>
<reference evidence="3 4" key="1">
    <citation type="journal article" date="2019" name="Genome Biol. Evol.">
        <title>Insights into the evolution of the New World diploid cottons (Gossypium, subgenus Houzingenia) based on genome sequencing.</title>
        <authorList>
            <person name="Grover C.E."/>
            <person name="Arick M.A. 2nd"/>
            <person name="Thrash A."/>
            <person name="Conover J.L."/>
            <person name="Sanders W.S."/>
            <person name="Peterson D.G."/>
            <person name="Frelichowski J.E."/>
            <person name="Scheffler J.A."/>
            <person name="Scheffler B.E."/>
            <person name="Wendel J.F."/>
        </authorList>
    </citation>
    <scope>NUCLEOTIDE SEQUENCE [LARGE SCALE GENOMIC DNA]</scope>
    <source>
        <strain evidence="3">1</strain>
        <tissue evidence="3">Leaf</tissue>
    </source>
</reference>
<dbReference type="Proteomes" id="UP000593576">
    <property type="component" value="Unassembled WGS sequence"/>
</dbReference>
<proteinExistence type="inferred from homology"/>
<accession>A0A7J9MUV6</accession>
<name>A0A7J9MUV6_GOSSC</name>
<dbReference type="PANTHER" id="PTHR31147:SF66">
    <property type="entry name" value="OS05G0315700 PROTEIN"/>
    <property type="match status" value="1"/>
</dbReference>
<comment type="caution">
    <text evidence="3">The sequence shown here is derived from an EMBL/GenBank/DDBJ whole genome shotgun (WGS) entry which is preliminary data.</text>
</comment>
<dbReference type="AlphaFoldDB" id="A0A7J9MUV6"/>
<comment type="similarity">
    <text evidence="1">Belongs to the plant acyltransferase family.</text>
</comment>
<dbReference type="InterPro" id="IPR023213">
    <property type="entry name" value="CAT-like_dom_sf"/>
</dbReference>
<evidence type="ECO:0000313" key="4">
    <source>
        <dbReference type="Proteomes" id="UP000593576"/>
    </source>
</evidence>